<dbReference type="EMBL" id="GBXM01063823">
    <property type="protein sequence ID" value="JAH44754.1"/>
    <property type="molecule type" value="Transcribed_RNA"/>
</dbReference>
<accession>A0A0E9STU1</accession>
<reference evidence="1" key="1">
    <citation type="submission" date="2014-11" db="EMBL/GenBank/DDBJ databases">
        <authorList>
            <person name="Amaro Gonzalez C."/>
        </authorList>
    </citation>
    <scope>NUCLEOTIDE SEQUENCE</scope>
</reference>
<dbReference type="AlphaFoldDB" id="A0A0E9STU1"/>
<reference evidence="1" key="2">
    <citation type="journal article" date="2015" name="Fish Shellfish Immunol.">
        <title>Early steps in the European eel (Anguilla anguilla)-Vibrio vulnificus interaction in the gills: Role of the RtxA13 toxin.</title>
        <authorList>
            <person name="Callol A."/>
            <person name="Pajuelo D."/>
            <person name="Ebbesson L."/>
            <person name="Teles M."/>
            <person name="MacKenzie S."/>
            <person name="Amaro C."/>
        </authorList>
    </citation>
    <scope>NUCLEOTIDE SEQUENCE</scope>
</reference>
<evidence type="ECO:0000313" key="1">
    <source>
        <dbReference type="EMBL" id="JAH44754.1"/>
    </source>
</evidence>
<proteinExistence type="predicted"/>
<protein>
    <submittedName>
        <fullName evidence="1">Uncharacterized protein</fullName>
    </submittedName>
</protein>
<name>A0A0E9STU1_ANGAN</name>
<organism evidence="1">
    <name type="scientific">Anguilla anguilla</name>
    <name type="common">European freshwater eel</name>
    <name type="synonym">Muraena anguilla</name>
    <dbReference type="NCBI Taxonomy" id="7936"/>
    <lineage>
        <taxon>Eukaryota</taxon>
        <taxon>Metazoa</taxon>
        <taxon>Chordata</taxon>
        <taxon>Craniata</taxon>
        <taxon>Vertebrata</taxon>
        <taxon>Euteleostomi</taxon>
        <taxon>Actinopterygii</taxon>
        <taxon>Neopterygii</taxon>
        <taxon>Teleostei</taxon>
        <taxon>Anguilliformes</taxon>
        <taxon>Anguillidae</taxon>
        <taxon>Anguilla</taxon>
    </lineage>
</organism>
<sequence length="19" mass="2306">MCLIWSMGKCRKPFSFRKS</sequence>